<protein>
    <recommendedName>
        <fullName evidence="3">legumain</fullName>
        <ecNumber evidence="3">3.4.22.34</ecNumber>
    </recommendedName>
</protein>
<dbReference type="PIRSF" id="PIRSF019663">
    <property type="entry name" value="Legumain"/>
    <property type="match status" value="1"/>
</dbReference>
<accession>A0A6J2VFN0</accession>
<dbReference type="GO" id="GO:0051603">
    <property type="term" value="P:proteolysis involved in protein catabolic process"/>
    <property type="evidence" value="ECO:0007669"/>
    <property type="project" value="TreeGrafter"/>
</dbReference>
<dbReference type="GeneID" id="115812394"/>
<name>A0A6J2VFN0_CHACN</name>
<dbReference type="Gene3D" id="1.10.132.130">
    <property type="match status" value="1"/>
</dbReference>
<gene>
    <name evidence="10" type="primary">LOC115812394</name>
</gene>
<dbReference type="FunFam" id="3.40.50.1460:FF:000006">
    <property type="entry name" value="Legumain"/>
    <property type="match status" value="1"/>
</dbReference>
<dbReference type="Proteomes" id="UP000504632">
    <property type="component" value="Chromosome 5"/>
</dbReference>
<dbReference type="EC" id="3.4.22.34" evidence="3"/>
<dbReference type="InterPro" id="IPR001096">
    <property type="entry name" value="Peptidase_C13"/>
</dbReference>
<evidence type="ECO:0000313" key="9">
    <source>
        <dbReference type="Proteomes" id="UP000504632"/>
    </source>
</evidence>
<evidence type="ECO:0000256" key="6">
    <source>
        <dbReference type="ARBA" id="ARBA00022801"/>
    </source>
</evidence>
<sequence length="406" mass="46526">MGGGNSKSGKQWVLLAAGSKGWDNYRHQADVCHAYQMAHQNGIPDEQIVVMMYDDIAYHEENPYHGNIINEPNGPNVYPGVLKDYTRQDVSAENFLAVLQGNEGAVRKRGPKKVIKSDCNDTIFVYLSDHGSTGMFHFIDSTLYVADLIDTLREMASNQQFSQMVIYMESCYSGSVLNKLPGNIKVYGISASNPYESSFACWYDNKRNAYLADAFSALWLHHTKMSDLEKSTLQDQFKYLRRHVPQSTPCQYGDMEISQLPICTFLGISPPDVRDFHVGRDVVRNLTDVTASHNVPLRIQENRIQRERDPWRRETHQRRYKKLCANRSRIERAVQEIAQCCCPDGGATGLSERNCLMRVRELKEVAEHFRVNLFDWHNEEFEYALSHMHVLANLCESGVEVRRFTP</sequence>
<feature type="active site" description="Nucleophile" evidence="8">
    <location>
        <position position="171"/>
    </location>
</feature>
<dbReference type="PANTHER" id="PTHR12000:SF21">
    <property type="entry name" value="LEGUMAIN-RELATED"/>
    <property type="match status" value="1"/>
</dbReference>
<evidence type="ECO:0000256" key="7">
    <source>
        <dbReference type="ARBA" id="ARBA00022807"/>
    </source>
</evidence>
<dbReference type="GO" id="GO:0004197">
    <property type="term" value="F:cysteine-type endopeptidase activity"/>
    <property type="evidence" value="ECO:0007669"/>
    <property type="project" value="UniProtKB-EC"/>
</dbReference>
<dbReference type="AlphaFoldDB" id="A0A6J2VFN0"/>
<feature type="active site" evidence="8">
    <location>
        <position position="130"/>
    </location>
</feature>
<keyword evidence="5" id="KW-0732">Signal</keyword>
<evidence type="ECO:0000256" key="3">
    <source>
        <dbReference type="ARBA" id="ARBA00012628"/>
    </source>
</evidence>
<dbReference type="PANTHER" id="PTHR12000">
    <property type="entry name" value="HEMOGLOBINASE FAMILY MEMBER"/>
    <property type="match status" value="1"/>
</dbReference>
<keyword evidence="9" id="KW-1185">Reference proteome</keyword>
<keyword evidence="6" id="KW-0378">Hydrolase</keyword>
<evidence type="ECO:0000256" key="4">
    <source>
        <dbReference type="ARBA" id="ARBA00022670"/>
    </source>
</evidence>
<evidence type="ECO:0000256" key="2">
    <source>
        <dbReference type="ARBA" id="ARBA00009941"/>
    </source>
</evidence>
<dbReference type="GO" id="GO:0006624">
    <property type="term" value="P:vacuolar protein processing"/>
    <property type="evidence" value="ECO:0007669"/>
    <property type="project" value="TreeGrafter"/>
</dbReference>
<proteinExistence type="inferred from homology"/>
<dbReference type="InterPro" id="IPR046427">
    <property type="entry name" value="Legumain_prodom_sf"/>
</dbReference>
<evidence type="ECO:0000313" key="10">
    <source>
        <dbReference type="RefSeq" id="XP_030630732.1"/>
    </source>
</evidence>
<reference evidence="10" key="1">
    <citation type="submission" date="2025-08" db="UniProtKB">
        <authorList>
            <consortium name="RefSeq"/>
        </authorList>
    </citation>
    <scope>IDENTIFICATION</scope>
</reference>
<dbReference type="GO" id="GO:0005773">
    <property type="term" value="C:vacuole"/>
    <property type="evidence" value="ECO:0007669"/>
    <property type="project" value="GOC"/>
</dbReference>
<dbReference type="PRINTS" id="PR00776">
    <property type="entry name" value="HEMOGLOBNASE"/>
</dbReference>
<dbReference type="Pfam" id="PF01650">
    <property type="entry name" value="Peptidase_C13"/>
    <property type="match status" value="1"/>
</dbReference>
<comment type="similarity">
    <text evidence="2">Belongs to the peptidase C13 family.</text>
</comment>
<dbReference type="OrthoDB" id="192611at2759"/>
<organism evidence="9 10">
    <name type="scientific">Chanos chanos</name>
    <name type="common">Milkfish</name>
    <name type="synonym">Mugil chanos</name>
    <dbReference type="NCBI Taxonomy" id="29144"/>
    <lineage>
        <taxon>Eukaryota</taxon>
        <taxon>Metazoa</taxon>
        <taxon>Chordata</taxon>
        <taxon>Craniata</taxon>
        <taxon>Vertebrata</taxon>
        <taxon>Euteleostomi</taxon>
        <taxon>Actinopterygii</taxon>
        <taxon>Neopterygii</taxon>
        <taxon>Teleostei</taxon>
        <taxon>Ostariophysi</taxon>
        <taxon>Gonorynchiformes</taxon>
        <taxon>Chanidae</taxon>
        <taxon>Chanos</taxon>
    </lineage>
</organism>
<dbReference type="InterPro" id="IPR048501">
    <property type="entry name" value="Legum_prodom"/>
</dbReference>
<dbReference type="InParanoid" id="A0A6J2VFN0"/>
<evidence type="ECO:0000256" key="5">
    <source>
        <dbReference type="ARBA" id="ARBA00022729"/>
    </source>
</evidence>
<dbReference type="CDD" id="cd21115">
    <property type="entry name" value="legumain_C"/>
    <property type="match status" value="1"/>
</dbReference>
<evidence type="ECO:0000256" key="1">
    <source>
        <dbReference type="ARBA" id="ARBA00000810"/>
    </source>
</evidence>
<evidence type="ECO:0000256" key="8">
    <source>
        <dbReference type="PIRSR" id="PIRSR019663-1"/>
    </source>
</evidence>
<comment type="catalytic activity">
    <reaction evidence="1">
        <text>Hydrolysis of proteins and small molecule substrates at -Asn-|-Xaa- bonds.</text>
        <dbReference type="EC" id="3.4.22.34"/>
    </reaction>
</comment>
<dbReference type="Gene3D" id="3.40.50.1460">
    <property type="match status" value="1"/>
</dbReference>
<keyword evidence="7" id="KW-0788">Thiol protease</keyword>
<dbReference type="RefSeq" id="XP_030630732.1">
    <property type="nucleotide sequence ID" value="XM_030774872.1"/>
</dbReference>
<keyword evidence="4" id="KW-0645">Protease</keyword>